<protein>
    <submittedName>
        <fullName evidence="2">RimJ/RimL family protein N-acetyltransferase</fullName>
    </submittedName>
</protein>
<evidence type="ECO:0000313" key="3">
    <source>
        <dbReference type="Proteomes" id="UP000523007"/>
    </source>
</evidence>
<dbReference type="InterPro" id="IPR000182">
    <property type="entry name" value="GNAT_dom"/>
</dbReference>
<keyword evidence="3" id="KW-1185">Reference proteome</keyword>
<dbReference type="PROSITE" id="PS51186">
    <property type="entry name" value="GNAT"/>
    <property type="match status" value="1"/>
</dbReference>
<dbReference type="Pfam" id="PF13302">
    <property type="entry name" value="Acetyltransf_3"/>
    <property type="match status" value="1"/>
</dbReference>
<dbReference type="GO" id="GO:0008999">
    <property type="term" value="F:protein-N-terminal-alanine acetyltransferase activity"/>
    <property type="evidence" value="ECO:0007669"/>
    <property type="project" value="TreeGrafter"/>
</dbReference>
<organism evidence="2 3">
    <name type="scientific">Lipingzhangella halophila</name>
    <dbReference type="NCBI Taxonomy" id="1783352"/>
    <lineage>
        <taxon>Bacteria</taxon>
        <taxon>Bacillati</taxon>
        <taxon>Actinomycetota</taxon>
        <taxon>Actinomycetes</taxon>
        <taxon>Streptosporangiales</taxon>
        <taxon>Nocardiopsidaceae</taxon>
        <taxon>Lipingzhangella</taxon>
    </lineage>
</organism>
<dbReference type="Gene3D" id="3.40.630.30">
    <property type="match status" value="1"/>
</dbReference>
<name>A0A7W7W400_9ACTN</name>
<dbReference type="GO" id="GO:0005737">
    <property type="term" value="C:cytoplasm"/>
    <property type="evidence" value="ECO:0007669"/>
    <property type="project" value="TreeGrafter"/>
</dbReference>
<dbReference type="InterPro" id="IPR016181">
    <property type="entry name" value="Acyl_CoA_acyltransferase"/>
</dbReference>
<accession>A0A7W7W400</accession>
<evidence type="ECO:0000313" key="2">
    <source>
        <dbReference type="EMBL" id="MBB4933286.1"/>
    </source>
</evidence>
<keyword evidence="2" id="KW-0808">Transferase</keyword>
<sequence length="192" mass="20844">MISSDSPTPTLPAAILRTDRLRLRAFTEADIDDVLAGVSDPGTQRWLPIPGPGQPYTREAAQQWCLESAPGARASGDGQQWAAIEATTDRFVGSFGLTRTRWQAMSTEVGYWVAPWARGHGFATEAVAAMARWTLDQGFQRVELKAATGNTASRRVAEKTGFHFEGTERNAMPLHEGRADLAVYSLIPGDLG</sequence>
<dbReference type="GO" id="GO:1990189">
    <property type="term" value="F:protein N-terminal-serine acetyltransferase activity"/>
    <property type="evidence" value="ECO:0007669"/>
    <property type="project" value="TreeGrafter"/>
</dbReference>
<comment type="caution">
    <text evidence="2">The sequence shown here is derived from an EMBL/GenBank/DDBJ whole genome shotgun (WGS) entry which is preliminary data.</text>
</comment>
<dbReference type="CDD" id="cd04301">
    <property type="entry name" value="NAT_SF"/>
    <property type="match status" value="1"/>
</dbReference>
<gene>
    <name evidence="2" type="ORF">F4561_004106</name>
</gene>
<dbReference type="AlphaFoldDB" id="A0A7W7W400"/>
<feature type="domain" description="N-acetyltransferase" evidence="1">
    <location>
        <begin position="21"/>
        <end position="190"/>
    </location>
</feature>
<dbReference type="EMBL" id="JACHJT010000001">
    <property type="protein sequence ID" value="MBB4933286.1"/>
    <property type="molecule type" value="Genomic_DNA"/>
</dbReference>
<proteinExistence type="predicted"/>
<evidence type="ECO:0000259" key="1">
    <source>
        <dbReference type="PROSITE" id="PS51186"/>
    </source>
</evidence>
<dbReference type="InterPro" id="IPR051908">
    <property type="entry name" value="Ribosomal_N-acetyltransferase"/>
</dbReference>
<dbReference type="PANTHER" id="PTHR43441:SF10">
    <property type="entry name" value="ACETYLTRANSFERASE"/>
    <property type="match status" value="1"/>
</dbReference>
<reference evidence="2 3" key="1">
    <citation type="submission" date="2020-08" db="EMBL/GenBank/DDBJ databases">
        <title>Sequencing the genomes of 1000 actinobacteria strains.</title>
        <authorList>
            <person name="Klenk H.-P."/>
        </authorList>
    </citation>
    <scope>NUCLEOTIDE SEQUENCE [LARGE SCALE GENOMIC DNA]</scope>
    <source>
        <strain evidence="2 3">DSM 102030</strain>
    </source>
</reference>
<dbReference type="Proteomes" id="UP000523007">
    <property type="component" value="Unassembled WGS sequence"/>
</dbReference>
<dbReference type="SUPFAM" id="SSF55729">
    <property type="entry name" value="Acyl-CoA N-acyltransferases (Nat)"/>
    <property type="match status" value="1"/>
</dbReference>
<dbReference type="PANTHER" id="PTHR43441">
    <property type="entry name" value="RIBOSOMAL-PROTEIN-SERINE ACETYLTRANSFERASE"/>
    <property type="match status" value="1"/>
</dbReference>